<sequence length="248" mass="27562">MSDQQKKVWDGIWSGNVSYSWDPLSQSIYETMRELAGDFRDKDILEAGSGSGKISLRLAGEGARVTLVDYSEKALANSRAAFRSAGCEGSFVLSDIRCMEVSGQSNDLTWNAGVLEHFTSDEKVAILREMARVTRPGGMVVTLTPYAKCLPYRAGKAYGERQGTWMYGIEEPVLTVEDEFRRSGIEWIGETNIGFLNSLDFLDYIPEAQPVKQAIRQWYETLPAEEQRLFPGYLLVSAGKVRAFGGTA</sequence>
<dbReference type="Proteomes" id="UP001057134">
    <property type="component" value="Chromosome"/>
</dbReference>
<proteinExistence type="predicted"/>
<dbReference type="InterPro" id="IPR029063">
    <property type="entry name" value="SAM-dependent_MTases_sf"/>
</dbReference>
<evidence type="ECO:0000256" key="1">
    <source>
        <dbReference type="ARBA" id="ARBA00022679"/>
    </source>
</evidence>
<organism evidence="3 4">
    <name type="scientific">Paenibacillus konkukensis</name>
    <dbReference type="NCBI Taxonomy" id="2020716"/>
    <lineage>
        <taxon>Bacteria</taxon>
        <taxon>Bacillati</taxon>
        <taxon>Bacillota</taxon>
        <taxon>Bacilli</taxon>
        <taxon>Bacillales</taxon>
        <taxon>Paenibacillaceae</taxon>
        <taxon>Paenibacillus</taxon>
    </lineage>
</organism>
<dbReference type="SUPFAM" id="SSF53335">
    <property type="entry name" value="S-adenosyl-L-methionine-dependent methyltransferases"/>
    <property type="match status" value="1"/>
</dbReference>
<dbReference type="Pfam" id="PF13649">
    <property type="entry name" value="Methyltransf_25"/>
    <property type="match status" value="1"/>
</dbReference>
<dbReference type="EMBL" id="CP027059">
    <property type="protein sequence ID" value="UQZ87443.1"/>
    <property type="molecule type" value="Genomic_DNA"/>
</dbReference>
<gene>
    <name evidence="3" type="ORF">SK3146_06744</name>
</gene>
<protein>
    <submittedName>
        <fullName evidence="3">Biotin biosynthesis protein BioC</fullName>
    </submittedName>
</protein>
<dbReference type="CDD" id="cd02440">
    <property type="entry name" value="AdoMet_MTases"/>
    <property type="match status" value="1"/>
</dbReference>
<reference evidence="3" key="1">
    <citation type="submission" date="2018-02" db="EMBL/GenBank/DDBJ databases">
        <authorList>
            <person name="Kim S.-K."/>
            <person name="Jung H.-I."/>
            <person name="Lee S.-W."/>
        </authorList>
    </citation>
    <scope>NUCLEOTIDE SEQUENCE</scope>
    <source>
        <strain evidence="3">SK3146</strain>
    </source>
</reference>
<dbReference type="RefSeq" id="WP_249862903.1">
    <property type="nucleotide sequence ID" value="NZ_CP027059.1"/>
</dbReference>
<evidence type="ECO:0000259" key="2">
    <source>
        <dbReference type="Pfam" id="PF13649"/>
    </source>
</evidence>
<accession>A0ABY4RZW2</accession>
<dbReference type="Gene3D" id="3.40.50.150">
    <property type="entry name" value="Vaccinia Virus protein VP39"/>
    <property type="match status" value="1"/>
</dbReference>
<feature type="domain" description="Methyltransferase" evidence="2">
    <location>
        <begin position="44"/>
        <end position="138"/>
    </location>
</feature>
<keyword evidence="1" id="KW-0808">Transferase</keyword>
<evidence type="ECO:0000313" key="4">
    <source>
        <dbReference type="Proteomes" id="UP001057134"/>
    </source>
</evidence>
<dbReference type="PANTHER" id="PTHR43861">
    <property type="entry name" value="TRANS-ACONITATE 2-METHYLTRANSFERASE-RELATED"/>
    <property type="match status" value="1"/>
</dbReference>
<evidence type="ECO:0000313" key="3">
    <source>
        <dbReference type="EMBL" id="UQZ87443.1"/>
    </source>
</evidence>
<name>A0ABY4RZW2_9BACL</name>
<keyword evidence="4" id="KW-1185">Reference proteome</keyword>
<dbReference type="InterPro" id="IPR041698">
    <property type="entry name" value="Methyltransf_25"/>
</dbReference>
<reference evidence="3" key="2">
    <citation type="journal article" date="2021" name="J Anim Sci Technol">
        <title>Complete genome sequence of Paenibacillus konkukensis sp. nov. SK3146 as a potential probiotic strain.</title>
        <authorList>
            <person name="Jung H.I."/>
            <person name="Park S."/>
            <person name="Niu K.M."/>
            <person name="Lee S.W."/>
            <person name="Kothari D."/>
            <person name="Yi K.J."/>
            <person name="Kim S.K."/>
        </authorList>
    </citation>
    <scope>NUCLEOTIDE SEQUENCE</scope>
    <source>
        <strain evidence="3">SK3146</strain>
    </source>
</reference>